<protein>
    <submittedName>
        <fullName evidence="2">Uncharacterized protein</fullName>
    </submittedName>
</protein>
<evidence type="ECO:0000313" key="2">
    <source>
        <dbReference type="EMBL" id="OYP53821.1"/>
    </source>
</evidence>
<organism evidence="2 3">
    <name type="scientific">Segatella bryantii</name>
    <name type="common">Prevotella bryantii</name>
    <dbReference type="NCBI Taxonomy" id="77095"/>
    <lineage>
        <taxon>Bacteria</taxon>
        <taxon>Pseudomonadati</taxon>
        <taxon>Bacteroidota</taxon>
        <taxon>Bacteroidia</taxon>
        <taxon>Bacteroidales</taxon>
        <taxon>Prevotellaceae</taxon>
        <taxon>Segatella</taxon>
    </lineage>
</organism>
<sequence>MLSHVHSTIKTITEEPVKNGSPVYGENGRKLILLHMSLGLQAASRLSVIKFGKRHKGEQNALKHVSVSTQNHRPE</sequence>
<proteinExistence type="predicted"/>
<reference evidence="2 3" key="1">
    <citation type="submission" date="2017-08" db="EMBL/GenBank/DDBJ databases">
        <title>Comparative genomics of non-oral Prevotella species.</title>
        <authorList>
            <person name="Accetto T."/>
            <person name="Nograsek B."/>
            <person name="Avgustin G."/>
        </authorList>
    </citation>
    <scope>NUCLEOTIDE SEQUENCE [LARGE SCALE GENOMIC DNA]</scope>
    <source>
        <strain evidence="2 3">TC1-1</strain>
    </source>
</reference>
<feature type="compositionally biased region" description="Polar residues" evidence="1">
    <location>
        <begin position="1"/>
        <end position="11"/>
    </location>
</feature>
<name>A0ABX4EF94_SEGBR</name>
<dbReference type="Proteomes" id="UP000216189">
    <property type="component" value="Unassembled WGS sequence"/>
</dbReference>
<dbReference type="EMBL" id="NPJF01000052">
    <property type="protein sequence ID" value="OYP53821.1"/>
    <property type="molecule type" value="Genomic_DNA"/>
</dbReference>
<accession>A0ABX4EF94</accession>
<evidence type="ECO:0000256" key="1">
    <source>
        <dbReference type="SAM" id="MobiDB-lite"/>
    </source>
</evidence>
<evidence type="ECO:0000313" key="3">
    <source>
        <dbReference type="Proteomes" id="UP000216189"/>
    </source>
</evidence>
<gene>
    <name evidence="2" type="ORF">CIK91_10935</name>
</gene>
<keyword evidence="3" id="KW-1185">Reference proteome</keyword>
<comment type="caution">
    <text evidence="2">The sequence shown here is derived from an EMBL/GenBank/DDBJ whole genome shotgun (WGS) entry which is preliminary data.</text>
</comment>
<feature type="region of interest" description="Disordered" evidence="1">
    <location>
        <begin position="1"/>
        <end position="21"/>
    </location>
</feature>